<reference evidence="9" key="1">
    <citation type="submission" date="2018-02" db="EMBL/GenBank/DDBJ databases">
        <authorList>
            <person name="Cohen D.B."/>
            <person name="Kent A.D."/>
        </authorList>
    </citation>
    <scope>NUCLEOTIDE SEQUENCE</scope>
</reference>
<proteinExistence type="inferred from homology"/>
<keyword evidence="3" id="KW-0378">Hydrolase</keyword>
<keyword evidence="4" id="KW-0347">Helicase</keyword>
<evidence type="ECO:0000256" key="1">
    <source>
        <dbReference type="ARBA" id="ARBA00001946"/>
    </source>
</evidence>
<dbReference type="PANTHER" id="PTHR14074">
    <property type="entry name" value="HELICASE WITH DEATH DOMAIN-RELATED"/>
    <property type="match status" value="1"/>
</dbReference>
<keyword evidence="5" id="KW-0067">ATP-binding</keyword>
<dbReference type="PANTHER" id="PTHR14074:SF16">
    <property type="entry name" value="ANTIVIRAL INNATE IMMUNE RESPONSE RECEPTOR RIG-I"/>
    <property type="match status" value="1"/>
</dbReference>
<dbReference type="PROSITE" id="PS51192">
    <property type="entry name" value="HELICASE_ATP_BIND_1"/>
    <property type="match status" value="1"/>
</dbReference>
<feature type="domain" description="Helicase ATP-binding" evidence="8">
    <location>
        <begin position="63"/>
        <end position="239"/>
    </location>
</feature>
<evidence type="ECO:0000259" key="8">
    <source>
        <dbReference type="PROSITE" id="PS51192"/>
    </source>
</evidence>
<evidence type="ECO:0000256" key="6">
    <source>
        <dbReference type="ARBA" id="ARBA00035116"/>
    </source>
</evidence>
<dbReference type="GO" id="GO:0005524">
    <property type="term" value="F:ATP binding"/>
    <property type="evidence" value="ECO:0007669"/>
    <property type="project" value="UniProtKB-KW"/>
</dbReference>
<organism evidence="9">
    <name type="scientific">Fagus sylvatica</name>
    <name type="common">Beechnut</name>
    <dbReference type="NCBI Taxonomy" id="28930"/>
    <lineage>
        <taxon>Eukaryota</taxon>
        <taxon>Viridiplantae</taxon>
        <taxon>Streptophyta</taxon>
        <taxon>Embryophyta</taxon>
        <taxon>Tracheophyta</taxon>
        <taxon>Spermatophyta</taxon>
        <taxon>Magnoliopsida</taxon>
        <taxon>eudicotyledons</taxon>
        <taxon>Gunneridae</taxon>
        <taxon>Pentapetalae</taxon>
        <taxon>rosids</taxon>
        <taxon>fabids</taxon>
        <taxon>Fagales</taxon>
        <taxon>Fagaceae</taxon>
        <taxon>Fagus</taxon>
    </lineage>
</organism>
<feature type="compositionally biased region" description="Low complexity" evidence="7">
    <location>
        <begin position="19"/>
        <end position="33"/>
    </location>
</feature>
<dbReference type="InterPro" id="IPR014001">
    <property type="entry name" value="Helicase_ATP-bd"/>
</dbReference>
<dbReference type="SUPFAM" id="SSF52540">
    <property type="entry name" value="P-loop containing nucleoside triphosphate hydrolases"/>
    <property type="match status" value="1"/>
</dbReference>
<dbReference type="GO" id="GO:0004386">
    <property type="term" value="F:helicase activity"/>
    <property type="evidence" value="ECO:0007669"/>
    <property type="project" value="UniProtKB-KW"/>
</dbReference>
<accession>A0A2N9FWD2</accession>
<dbReference type="InterPro" id="IPR027417">
    <property type="entry name" value="P-loop_NTPase"/>
</dbReference>
<dbReference type="CDD" id="cd18034">
    <property type="entry name" value="DEXHc_dicer"/>
    <property type="match status" value="1"/>
</dbReference>
<comment type="cofactor">
    <cofactor evidence="1">
        <name>Mg(2+)</name>
        <dbReference type="ChEBI" id="CHEBI:18420"/>
    </cofactor>
</comment>
<evidence type="ECO:0000256" key="5">
    <source>
        <dbReference type="ARBA" id="ARBA00022840"/>
    </source>
</evidence>
<dbReference type="GO" id="GO:0016787">
    <property type="term" value="F:hydrolase activity"/>
    <property type="evidence" value="ECO:0007669"/>
    <property type="project" value="UniProtKB-KW"/>
</dbReference>
<dbReference type="InterPro" id="IPR011545">
    <property type="entry name" value="DEAD/DEAH_box_helicase_dom"/>
</dbReference>
<dbReference type="InterPro" id="IPR051363">
    <property type="entry name" value="RLR_Helicase"/>
</dbReference>
<dbReference type="SMART" id="SM00487">
    <property type="entry name" value="DEXDc"/>
    <property type="match status" value="1"/>
</dbReference>
<evidence type="ECO:0000256" key="2">
    <source>
        <dbReference type="ARBA" id="ARBA00022741"/>
    </source>
</evidence>
<keyword evidence="2" id="KW-0547">Nucleotide-binding</keyword>
<dbReference type="FunFam" id="3.40.50.300:FF:000628">
    <property type="entry name" value="Endoribonuclease Dicer"/>
    <property type="match status" value="1"/>
</dbReference>
<evidence type="ECO:0000256" key="7">
    <source>
        <dbReference type="SAM" id="MobiDB-lite"/>
    </source>
</evidence>
<dbReference type="EMBL" id="OIVN01001224">
    <property type="protein sequence ID" value="SPC91410.1"/>
    <property type="molecule type" value="Genomic_DNA"/>
</dbReference>
<feature type="region of interest" description="Disordered" evidence="7">
    <location>
        <begin position="1"/>
        <end position="52"/>
    </location>
</feature>
<dbReference type="GO" id="GO:0010467">
    <property type="term" value="P:gene expression"/>
    <property type="evidence" value="ECO:0007669"/>
    <property type="project" value="UniProtKB-ARBA"/>
</dbReference>
<dbReference type="GO" id="GO:0005737">
    <property type="term" value="C:cytoplasm"/>
    <property type="evidence" value="ECO:0007669"/>
    <property type="project" value="TreeGrafter"/>
</dbReference>
<dbReference type="Gene3D" id="3.40.50.300">
    <property type="entry name" value="P-loop containing nucleotide triphosphate hydrolases"/>
    <property type="match status" value="1"/>
</dbReference>
<dbReference type="GO" id="GO:0031047">
    <property type="term" value="P:regulatory ncRNA-mediated gene silencing"/>
    <property type="evidence" value="ECO:0007669"/>
    <property type="project" value="UniProtKB-ARBA"/>
</dbReference>
<comment type="similarity">
    <text evidence="6">Belongs to the helicase family. Dicer subfamily.</text>
</comment>
<dbReference type="Pfam" id="PF00270">
    <property type="entry name" value="DEAD"/>
    <property type="match status" value="1"/>
</dbReference>
<sequence length="330" mass="37058">MPDGGDDRPTSGSTEFSATTSTTPSFGVSGVGVVDDDGVEPGSPTQMTEKDPTKIARKYQLELCKKALEENIIVYLGTGCGKTHIAVLLIHEMGHLIKKPQKKICVFLAPTVALVQQQARVIEDSIDFKVGVYCGSSKRLKSHEDWEKEIEQYEILVMTPQILLRNLCHCFIKMESIALLIFDECHHAQVRSNHAYAEIMKVFCKDDVGKLPRIFGMTASPVVGKGASDPVNLRKSINSLENLLNAKVPGSYGVSLWKYRRRGGNSFSRFLKFDIGDGTQVKFWYDLWCGDYPLKVEFPEFFGIARNKNALIVDFLWLPDGVIYWDLYFT</sequence>
<dbReference type="AlphaFoldDB" id="A0A2N9FWD2"/>
<evidence type="ECO:0000256" key="3">
    <source>
        <dbReference type="ARBA" id="ARBA00022801"/>
    </source>
</evidence>
<evidence type="ECO:0000256" key="4">
    <source>
        <dbReference type="ARBA" id="ARBA00022806"/>
    </source>
</evidence>
<gene>
    <name evidence="9" type="ORF">FSB_LOCUS19292</name>
</gene>
<name>A0A2N9FWD2_FAGSY</name>
<protein>
    <recommendedName>
        <fullName evidence="8">Helicase ATP-binding domain-containing protein</fullName>
    </recommendedName>
</protein>
<dbReference type="GO" id="GO:0003676">
    <property type="term" value="F:nucleic acid binding"/>
    <property type="evidence" value="ECO:0007669"/>
    <property type="project" value="InterPro"/>
</dbReference>
<evidence type="ECO:0000313" key="9">
    <source>
        <dbReference type="EMBL" id="SPC91410.1"/>
    </source>
</evidence>